<dbReference type="AlphaFoldDB" id="A0A6A3KY79"/>
<evidence type="ECO:0000313" key="1">
    <source>
        <dbReference type="EMBL" id="KAE9010597.1"/>
    </source>
</evidence>
<reference evidence="1 2" key="1">
    <citation type="submission" date="2018-09" db="EMBL/GenBank/DDBJ databases">
        <title>Genomic investigation of the strawberry pathogen Phytophthora fragariae indicates pathogenicity is determined by transcriptional variation in three key races.</title>
        <authorList>
            <person name="Adams T.M."/>
            <person name="Armitage A.D."/>
            <person name="Sobczyk M.K."/>
            <person name="Bates H.J."/>
            <person name="Dunwell J.M."/>
            <person name="Nellist C.F."/>
            <person name="Harrison R.J."/>
        </authorList>
    </citation>
    <scope>NUCLEOTIDE SEQUENCE [LARGE SCALE GENOMIC DNA]</scope>
    <source>
        <strain evidence="1 2">SCRP249</strain>
    </source>
</reference>
<comment type="caution">
    <text evidence="1">The sequence shown here is derived from an EMBL/GenBank/DDBJ whole genome shotgun (WGS) entry which is preliminary data.</text>
</comment>
<evidence type="ECO:0000313" key="2">
    <source>
        <dbReference type="Proteomes" id="UP000429607"/>
    </source>
</evidence>
<dbReference type="Proteomes" id="UP000429607">
    <property type="component" value="Unassembled WGS sequence"/>
</dbReference>
<protein>
    <submittedName>
        <fullName evidence="1">Uncharacterized protein</fullName>
    </submittedName>
</protein>
<gene>
    <name evidence="1" type="ORF">PR001_g16134</name>
</gene>
<accession>A0A6A3KY79</accession>
<sequence>MWMRAEVSSNITNHFLVDGAMDSMARVGMRGSGFAVGGFVAMKCATIFDHEHYDSTTSALYAMVAGVTDYSKAQVVHASSSMYSTVKVLIKTHAPTALT</sequence>
<dbReference type="EMBL" id="QXFV01001255">
    <property type="protein sequence ID" value="KAE9010597.1"/>
    <property type="molecule type" value="Genomic_DNA"/>
</dbReference>
<name>A0A6A3KY79_9STRA</name>
<proteinExistence type="predicted"/>
<organism evidence="1 2">
    <name type="scientific">Phytophthora rubi</name>
    <dbReference type="NCBI Taxonomy" id="129364"/>
    <lineage>
        <taxon>Eukaryota</taxon>
        <taxon>Sar</taxon>
        <taxon>Stramenopiles</taxon>
        <taxon>Oomycota</taxon>
        <taxon>Peronosporomycetes</taxon>
        <taxon>Peronosporales</taxon>
        <taxon>Peronosporaceae</taxon>
        <taxon>Phytophthora</taxon>
    </lineage>
</organism>